<organism evidence="3 4">
    <name type="scientific">Rhodococcus opacus</name>
    <name type="common">Nocardia opaca</name>
    <dbReference type="NCBI Taxonomy" id="37919"/>
    <lineage>
        <taxon>Bacteria</taxon>
        <taxon>Bacillati</taxon>
        <taxon>Actinomycetota</taxon>
        <taxon>Actinomycetes</taxon>
        <taxon>Mycobacteriales</taxon>
        <taxon>Nocardiaceae</taxon>
        <taxon>Rhodococcus</taxon>
    </lineage>
</organism>
<evidence type="ECO:0000313" key="4">
    <source>
        <dbReference type="Proteomes" id="UP000239290"/>
    </source>
</evidence>
<gene>
    <name evidence="3" type="ORF">C5613_23085</name>
</gene>
<protein>
    <submittedName>
        <fullName evidence="3">ABC transporter permease</fullName>
    </submittedName>
</protein>
<proteinExistence type="predicted"/>
<evidence type="ECO:0000256" key="1">
    <source>
        <dbReference type="SAM" id="MobiDB-lite"/>
    </source>
</evidence>
<dbReference type="Pfam" id="PF02405">
    <property type="entry name" value="MlaE"/>
    <property type="match status" value="1"/>
</dbReference>
<accession>A0A2S8J686</accession>
<dbReference type="EMBL" id="PUIO01000030">
    <property type="protein sequence ID" value="PQP22554.1"/>
    <property type="molecule type" value="Genomic_DNA"/>
</dbReference>
<dbReference type="RefSeq" id="WP_105417928.1">
    <property type="nucleotide sequence ID" value="NZ_PUIO01000030.1"/>
</dbReference>
<dbReference type="PANTHER" id="PTHR30188">
    <property type="entry name" value="ABC TRANSPORTER PERMEASE PROTEIN-RELATED"/>
    <property type="match status" value="1"/>
</dbReference>
<feature type="transmembrane region" description="Helical" evidence="2">
    <location>
        <begin position="270"/>
        <end position="292"/>
    </location>
</feature>
<feature type="region of interest" description="Disordered" evidence="1">
    <location>
        <begin position="1"/>
        <end position="36"/>
    </location>
</feature>
<feature type="transmembrane region" description="Helical" evidence="2">
    <location>
        <begin position="188"/>
        <end position="218"/>
    </location>
</feature>
<keyword evidence="2" id="KW-0472">Membrane</keyword>
<sequence length="305" mass="31827">MGTLATTEVPLEHDQRGSANGTFKGGHRGANARPARTQRAAGYLNKRAPVRSLETLGRLVHLVTEVLRYTVVDTIKLRLPVHEIADQMWLLFKVTALPALLMAIPIGAEVSVQVGGIMNQVGASSLAGAASGLGVVGQGAPMAAGLLMSGAAASAISSDLGARSIREEIDAMRVMGVDPVERLVMPRFLAMLLISPILCIIIISTGVAAGLIISVNVADVVPGSFWQSFGAFTSPTDLAFSVLKAFLFAAIVVSIASLRGLEAKGGPKGVANAVNASVVLSVFSIFITNLLVSQLQLMFYPTRLA</sequence>
<evidence type="ECO:0000256" key="2">
    <source>
        <dbReference type="SAM" id="Phobius"/>
    </source>
</evidence>
<dbReference type="Proteomes" id="UP000239290">
    <property type="component" value="Unassembled WGS sequence"/>
</dbReference>
<dbReference type="AlphaFoldDB" id="A0A2S8J686"/>
<keyword evidence="2" id="KW-0812">Transmembrane</keyword>
<name>A0A2S8J686_RHOOP</name>
<dbReference type="InterPro" id="IPR030802">
    <property type="entry name" value="Permease_MalE"/>
</dbReference>
<dbReference type="PANTHER" id="PTHR30188:SF4">
    <property type="entry name" value="PROTEIN TRIGALACTOSYLDIACYLGLYCEROL 1, CHLOROPLASTIC"/>
    <property type="match status" value="1"/>
</dbReference>
<dbReference type="GO" id="GO:0043190">
    <property type="term" value="C:ATP-binding cassette (ABC) transporter complex"/>
    <property type="evidence" value="ECO:0007669"/>
    <property type="project" value="InterPro"/>
</dbReference>
<dbReference type="GO" id="GO:0005548">
    <property type="term" value="F:phospholipid transporter activity"/>
    <property type="evidence" value="ECO:0007669"/>
    <property type="project" value="TreeGrafter"/>
</dbReference>
<feature type="transmembrane region" description="Helical" evidence="2">
    <location>
        <begin position="238"/>
        <end position="258"/>
    </location>
</feature>
<evidence type="ECO:0000313" key="3">
    <source>
        <dbReference type="EMBL" id="PQP22554.1"/>
    </source>
</evidence>
<keyword evidence="2" id="KW-1133">Transmembrane helix</keyword>
<comment type="caution">
    <text evidence="3">The sequence shown here is derived from an EMBL/GenBank/DDBJ whole genome shotgun (WGS) entry which is preliminary data.</text>
</comment>
<reference evidence="4" key="1">
    <citation type="submission" date="2018-02" db="EMBL/GenBank/DDBJ databases">
        <title>Draft genome sequencing of Rhodococcus opacus KU647198.</title>
        <authorList>
            <person name="Zheng B.-X."/>
        </authorList>
    </citation>
    <scope>NUCLEOTIDE SEQUENCE [LARGE SCALE GENOMIC DNA]</scope>
    <source>
        <strain evidence="4">04-OD7</strain>
    </source>
</reference>